<proteinExistence type="predicted"/>
<evidence type="ECO:0000313" key="2">
    <source>
        <dbReference type="Proteomes" id="UP000298652"/>
    </source>
</evidence>
<dbReference type="AlphaFoldDB" id="A0A4V6DBT3"/>
<organism evidence="1 2">
    <name type="scientific">Setaria viridis</name>
    <name type="common">Green bristlegrass</name>
    <name type="synonym">Setaria italica subsp. viridis</name>
    <dbReference type="NCBI Taxonomy" id="4556"/>
    <lineage>
        <taxon>Eukaryota</taxon>
        <taxon>Viridiplantae</taxon>
        <taxon>Streptophyta</taxon>
        <taxon>Embryophyta</taxon>
        <taxon>Tracheophyta</taxon>
        <taxon>Spermatophyta</taxon>
        <taxon>Magnoliopsida</taxon>
        <taxon>Liliopsida</taxon>
        <taxon>Poales</taxon>
        <taxon>Poaceae</taxon>
        <taxon>PACMAD clade</taxon>
        <taxon>Panicoideae</taxon>
        <taxon>Panicodae</taxon>
        <taxon>Paniceae</taxon>
        <taxon>Cenchrinae</taxon>
        <taxon>Setaria</taxon>
    </lineage>
</organism>
<reference evidence="1" key="1">
    <citation type="submission" date="2019-03" db="EMBL/GenBank/DDBJ databases">
        <title>WGS assembly of Setaria viridis.</title>
        <authorList>
            <person name="Huang P."/>
            <person name="Jenkins J."/>
            <person name="Grimwood J."/>
            <person name="Barry K."/>
            <person name="Healey A."/>
            <person name="Mamidi S."/>
            <person name="Sreedasyam A."/>
            <person name="Shu S."/>
            <person name="Feldman M."/>
            <person name="Wu J."/>
            <person name="Yu Y."/>
            <person name="Chen C."/>
            <person name="Johnson J."/>
            <person name="Rokhsar D."/>
            <person name="Baxter I."/>
            <person name="Schmutz J."/>
            <person name="Brutnell T."/>
            <person name="Kellogg E."/>
        </authorList>
    </citation>
    <scope>NUCLEOTIDE SEQUENCE [LARGE SCALE GENOMIC DNA]</scope>
</reference>
<name>A0A4V6DBT3_SETVI</name>
<keyword evidence="2" id="KW-1185">Reference proteome</keyword>
<dbReference type="Gramene" id="TKW34566">
    <property type="protein sequence ID" value="TKW34566"/>
    <property type="gene ID" value="SEVIR_2G314250v2"/>
</dbReference>
<dbReference type="Proteomes" id="UP000298652">
    <property type="component" value="Chromosome 2"/>
</dbReference>
<dbReference type="EMBL" id="CM016553">
    <property type="protein sequence ID" value="TKW34566.1"/>
    <property type="molecule type" value="Genomic_DNA"/>
</dbReference>
<evidence type="ECO:0008006" key="3">
    <source>
        <dbReference type="Google" id="ProtNLM"/>
    </source>
</evidence>
<protein>
    <recommendedName>
        <fullName evidence="3">Reverse transcriptase zinc-binding domain-containing protein</fullName>
    </recommendedName>
</protein>
<evidence type="ECO:0000313" key="1">
    <source>
        <dbReference type="EMBL" id="TKW34566.1"/>
    </source>
</evidence>
<gene>
    <name evidence="1" type="ORF">SEVIR_2G314250v2</name>
</gene>
<sequence>MNVIRAVACGSNGCIVFPYVEAGKSNSTCKLIRAVVVAQAKCRLIRAITCRSAGWRHVRICSVEKNRCVSEWLVHTSHLQTFGLNRKLQSQILAGAIAMRWAIWISINDVVFDKGIVPSYLQVVFRGTHWTRFWSLLQKEEDRPVVKAGCRLFESAAIEVFATHG</sequence>
<accession>A0A4V6DBT3</accession>